<reference evidence="1 2" key="1">
    <citation type="submission" date="2016-10" db="EMBL/GenBank/DDBJ databases">
        <authorList>
            <person name="de Groot N.N."/>
        </authorList>
    </citation>
    <scope>NUCLEOTIDE SEQUENCE [LARGE SCALE GENOMIC DNA]</scope>
    <source>
        <strain evidence="1 2">Nv1</strain>
    </source>
</reference>
<gene>
    <name evidence="1" type="ORF">SAMN05216387_102148</name>
</gene>
<dbReference type="Proteomes" id="UP000198620">
    <property type="component" value="Unassembled WGS sequence"/>
</dbReference>
<dbReference type="EMBL" id="FOBH01000002">
    <property type="protein sequence ID" value="SEK60948.1"/>
    <property type="molecule type" value="Genomic_DNA"/>
</dbReference>
<keyword evidence="2" id="KW-1185">Reference proteome</keyword>
<evidence type="ECO:0000313" key="1">
    <source>
        <dbReference type="EMBL" id="SEK60948.1"/>
    </source>
</evidence>
<organism evidence="1 2">
    <name type="scientific">Nitrosovibrio tenuis</name>
    <dbReference type="NCBI Taxonomy" id="1233"/>
    <lineage>
        <taxon>Bacteria</taxon>
        <taxon>Pseudomonadati</taxon>
        <taxon>Pseudomonadota</taxon>
        <taxon>Betaproteobacteria</taxon>
        <taxon>Nitrosomonadales</taxon>
        <taxon>Nitrosomonadaceae</taxon>
        <taxon>Nitrosovibrio</taxon>
    </lineage>
</organism>
<sequence length="123" mass="13031">MNTPKNINRVAVLTNAGDQTLETISIDTLERLAIQVKVEKFPLAAFKIQVRFHASGDYITLYSAAGNYTAPAGLLIGASGDLTTQAVGSGWFIMDVRALESVRVLARSGDAAGSTVTLYGRGI</sequence>
<accession>A0A1H7IET0</accession>
<dbReference type="AlphaFoldDB" id="A0A1H7IET0"/>
<proteinExistence type="predicted"/>
<name>A0A1H7IET0_9PROT</name>
<evidence type="ECO:0000313" key="2">
    <source>
        <dbReference type="Proteomes" id="UP000198620"/>
    </source>
</evidence>
<dbReference type="RefSeq" id="WP_090827132.1">
    <property type="nucleotide sequence ID" value="NZ_FOBH01000002.1"/>
</dbReference>
<protein>
    <submittedName>
        <fullName evidence="1">Uncharacterized protein</fullName>
    </submittedName>
</protein>